<evidence type="ECO:0000313" key="1">
    <source>
        <dbReference type="EMBL" id="GBD51491.1"/>
    </source>
</evidence>
<dbReference type="RefSeq" id="WP_103111388.1">
    <property type="nucleotide sequence ID" value="NZ_BEIU01000009.1"/>
</dbReference>
<sequence>MKAINFKTILKNGILTIPPQYSPAWEGKIIRVIVLEDNNIAEPVATPPQKNPESLFSRLRQIKISAPADFSENIDAYLNGEKNA</sequence>
<reference evidence="2" key="1">
    <citation type="submission" date="2017-12" db="EMBL/GenBank/DDBJ databases">
        <title>Improved Draft Genome Sequence of Microcystis aeruginosa NIES-298, a Microcystin-Producing Cyanobacterium from Lake Kasumigaura, Japan.</title>
        <authorList>
            <person name="Yamaguchi H."/>
            <person name="Suzuki S."/>
            <person name="Kawachi M."/>
        </authorList>
    </citation>
    <scope>NUCLEOTIDE SEQUENCE [LARGE SCALE GENOMIC DNA]</scope>
    <source>
        <strain evidence="2">NIES-298</strain>
    </source>
</reference>
<proteinExistence type="predicted"/>
<accession>A0A2H6BMS8</accession>
<protein>
    <submittedName>
        <fullName evidence="1">Uncharacterized protein</fullName>
    </submittedName>
</protein>
<gene>
    <name evidence="1" type="ORF">BGM30_05840</name>
</gene>
<name>A0A2H6BMS8_MICAE</name>
<dbReference type="Proteomes" id="UP000236321">
    <property type="component" value="Unassembled WGS sequence"/>
</dbReference>
<organism evidence="1 2">
    <name type="scientific">Microcystis aeruginosa NIES-298</name>
    <dbReference type="NCBI Taxonomy" id="449468"/>
    <lineage>
        <taxon>Bacteria</taxon>
        <taxon>Bacillati</taxon>
        <taxon>Cyanobacteriota</taxon>
        <taxon>Cyanophyceae</taxon>
        <taxon>Oscillatoriophycideae</taxon>
        <taxon>Chroococcales</taxon>
        <taxon>Microcystaceae</taxon>
        <taxon>Microcystis</taxon>
    </lineage>
</organism>
<comment type="caution">
    <text evidence="1">The sequence shown here is derived from an EMBL/GenBank/DDBJ whole genome shotgun (WGS) entry which is preliminary data.</text>
</comment>
<evidence type="ECO:0000313" key="2">
    <source>
        <dbReference type="Proteomes" id="UP000236321"/>
    </source>
</evidence>
<dbReference type="EMBL" id="BEYQ01000002">
    <property type="protein sequence ID" value="GBD51491.1"/>
    <property type="molecule type" value="Genomic_DNA"/>
</dbReference>
<dbReference type="AlphaFoldDB" id="A0A2H6BMS8"/>